<evidence type="ECO:0000256" key="4">
    <source>
        <dbReference type="ARBA" id="ARBA00023237"/>
    </source>
</evidence>
<evidence type="ECO:0000256" key="3">
    <source>
        <dbReference type="ARBA" id="ARBA00022764"/>
    </source>
</evidence>
<dbReference type="InterPro" id="IPR045584">
    <property type="entry name" value="Pilin-like"/>
</dbReference>
<keyword evidence="5" id="KW-0812">Transmembrane</keyword>
<dbReference type="RefSeq" id="WP_274374415.1">
    <property type="nucleotide sequence ID" value="NZ_CP072943.1"/>
</dbReference>
<protein>
    <submittedName>
        <fullName evidence="6">Prepilin-type N-terminal cleavage/methylation domain-containing protein</fullName>
    </submittedName>
</protein>
<feature type="transmembrane region" description="Helical" evidence="5">
    <location>
        <begin position="7"/>
        <end position="32"/>
    </location>
</feature>
<dbReference type="EMBL" id="CP072943">
    <property type="protein sequence ID" value="QTX33140.1"/>
    <property type="molecule type" value="Genomic_DNA"/>
</dbReference>
<keyword evidence="3" id="KW-0574">Periplasm</keyword>
<organism evidence="6 7">
    <name type="scientific">Aminithiophilus ramosus</name>
    <dbReference type="NCBI Taxonomy" id="3029084"/>
    <lineage>
        <taxon>Bacteria</taxon>
        <taxon>Thermotogati</taxon>
        <taxon>Synergistota</taxon>
        <taxon>Synergistia</taxon>
        <taxon>Synergistales</taxon>
        <taxon>Aminithiophilaceae</taxon>
        <taxon>Aminithiophilus</taxon>
    </lineage>
</organism>
<dbReference type="AlphaFoldDB" id="A0A9Q7AKC9"/>
<accession>A0A9Q7AKC9</accession>
<dbReference type="Pfam" id="PF07963">
    <property type="entry name" value="N_methyl"/>
    <property type="match status" value="1"/>
</dbReference>
<gene>
    <name evidence="6" type="ORF">KAR29_04370</name>
</gene>
<dbReference type="GO" id="GO:0042597">
    <property type="term" value="C:periplasmic space"/>
    <property type="evidence" value="ECO:0007669"/>
    <property type="project" value="UniProtKB-SubCell"/>
</dbReference>
<keyword evidence="4" id="KW-0998">Cell outer membrane</keyword>
<dbReference type="NCBIfam" id="TIGR02532">
    <property type="entry name" value="IV_pilin_GFxxxE"/>
    <property type="match status" value="1"/>
</dbReference>
<keyword evidence="5" id="KW-0472">Membrane</keyword>
<proteinExistence type="predicted"/>
<name>A0A9Q7AKC9_9BACT</name>
<reference evidence="7" key="1">
    <citation type="submission" date="2021-04" db="EMBL/GenBank/DDBJ databases">
        <title>A novel Synergistetes isolate from a pyrite-forming mixed culture.</title>
        <authorList>
            <person name="Bunk B."/>
            <person name="Sproer C."/>
            <person name="Spring S."/>
            <person name="Pester M."/>
        </authorList>
    </citation>
    <scope>NUCLEOTIDE SEQUENCE [LARGE SCALE GENOMIC DNA]</scope>
    <source>
        <strain evidence="7">J.5.4.2-T.3.5.2</strain>
    </source>
</reference>
<evidence type="ECO:0000256" key="1">
    <source>
        <dbReference type="ARBA" id="ARBA00004203"/>
    </source>
</evidence>
<dbReference type="KEGG" id="aram:KAR29_04370"/>
<dbReference type="Proteomes" id="UP000671879">
    <property type="component" value="Chromosome"/>
</dbReference>
<evidence type="ECO:0000313" key="6">
    <source>
        <dbReference type="EMBL" id="QTX33140.1"/>
    </source>
</evidence>
<comment type="subcellular location">
    <subcellularLocation>
        <location evidence="1">Cell outer membrane</location>
        <topology evidence="1">Single-pass membrane protein</topology>
    </subcellularLocation>
    <subcellularLocation>
        <location evidence="2">Periplasm</location>
    </subcellularLocation>
</comment>
<keyword evidence="5" id="KW-1133">Transmembrane helix</keyword>
<sequence length="197" mass="21612">MARLREGFTLVEILVVAALAGLIAVTAFTPLIHTVGVLRDLEGSFGAEAGLRLASARIVGDMRQYQQPPKEPAVRLVRHDRFGGRADDALLFWSVAPLRQGRAAGTVVYRLGGSRAYENSLMRWILPGALPSEINVAALADEEGQLVLQGLDGLRVTLLNGNQWVDEYSGPLPRALRLTLTRGEVENLYEDWLPQTR</sequence>
<dbReference type="InterPro" id="IPR012902">
    <property type="entry name" value="N_methyl_site"/>
</dbReference>
<dbReference type="SUPFAM" id="SSF54523">
    <property type="entry name" value="Pili subunits"/>
    <property type="match status" value="1"/>
</dbReference>
<evidence type="ECO:0000256" key="2">
    <source>
        <dbReference type="ARBA" id="ARBA00004418"/>
    </source>
</evidence>
<dbReference type="GO" id="GO:0009279">
    <property type="term" value="C:cell outer membrane"/>
    <property type="evidence" value="ECO:0007669"/>
    <property type="project" value="UniProtKB-SubCell"/>
</dbReference>
<evidence type="ECO:0000256" key="5">
    <source>
        <dbReference type="SAM" id="Phobius"/>
    </source>
</evidence>
<dbReference type="PROSITE" id="PS00409">
    <property type="entry name" value="PROKAR_NTER_METHYL"/>
    <property type="match status" value="1"/>
</dbReference>
<keyword evidence="7" id="KW-1185">Reference proteome</keyword>
<evidence type="ECO:0000313" key="7">
    <source>
        <dbReference type="Proteomes" id="UP000671879"/>
    </source>
</evidence>